<evidence type="ECO:0000256" key="3">
    <source>
        <dbReference type="ARBA" id="ARBA00022576"/>
    </source>
</evidence>
<name>A0A918RHX4_9GAMM</name>
<dbReference type="InterPro" id="IPR015424">
    <property type="entry name" value="PyrdxlP-dep_Trfase"/>
</dbReference>
<dbReference type="EMBL" id="BMXA01000001">
    <property type="protein sequence ID" value="GGZ98557.1"/>
    <property type="molecule type" value="Genomic_DNA"/>
</dbReference>
<reference evidence="7" key="1">
    <citation type="journal article" date="2014" name="Int. J. Syst. Evol. Microbiol.">
        <title>Complete genome sequence of Corynebacterium casei LMG S-19264T (=DSM 44701T), isolated from a smear-ripened cheese.</title>
        <authorList>
            <consortium name="US DOE Joint Genome Institute (JGI-PGF)"/>
            <person name="Walter F."/>
            <person name="Albersmeier A."/>
            <person name="Kalinowski J."/>
            <person name="Ruckert C."/>
        </authorList>
    </citation>
    <scope>NUCLEOTIDE SEQUENCE</scope>
    <source>
        <strain evidence="7">KCTC 12711</strain>
    </source>
</reference>
<comment type="cofactor">
    <cofactor evidence="1">
        <name>pyridoxal 5'-phosphate</name>
        <dbReference type="ChEBI" id="CHEBI:597326"/>
    </cofactor>
</comment>
<comment type="caution">
    <text evidence="7">The sequence shown here is derived from an EMBL/GenBank/DDBJ whole genome shotgun (WGS) entry which is preliminary data.</text>
</comment>
<evidence type="ECO:0000256" key="2">
    <source>
        <dbReference type="ARBA" id="ARBA00008954"/>
    </source>
</evidence>
<sequence length="459" mass="50101">MPSEHKNLKQLDAQSILHPSTNAHDFAETGSKIIQSGKGIHLHDTDGNTLIDAVAGLWCVNVGYGRSELADAMQQAATNLSYYHTFTGMSNVPQIELAERLLSLAPKQMSKVFFASGGSDGNDSLMKIVWYYHNLIGKPAKRKIISRWQAYHGTSVATASLTGLPSFHKDFNLPIDGVLHTESPDYFRHANPGESELAFSQRRADELEQMILREGPDTVGAFIAEPVMGAGGVITPPEGYFAAIQAVTRKYDILFIADEVVCGFGRLGTWFGSEVYDIEPDMMTTAKALTSGYFPFSASFITEKIWDVIKQGSAKYGSFAHGYTYAGHPIGAAVAMANLDIIESEKLVDQSADVGAYFHQQLQQRFANDPFVAQIRGQGMLAAVQLMQDKDSKTFFAPSTKIAPQVTAECYKNGLIARPLPSVDSVAFSPPLVTTKSDVDSIVAIFEQSLRTVMQQHGL</sequence>
<protein>
    <submittedName>
        <fullName evidence="7">Aspartate aminotransferase family protein</fullName>
    </submittedName>
</protein>
<dbReference type="Gene3D" id="3.90.1150.10">
    <property type="entry name" value="Aspartate Aminotransferase, domain 1"/>
    <property type="match status" value="1"/>
</dbReference>
<dbReference type="FunFam" id="3.40.640.10:FF:000014">
    <property type="entry name" value="Adenosylmethionine-8-amino-7-oxononanoate aminotransferase, probable"/>
    <property type="match status" value="1"/>
</dbReference>
<evidence type="ECO:0000256" key="6">
    <source>
        <dbReference type="RuleBase" id="RU003560"/>
    </source>
</evidence>
<dbReference type="RefSeq" id="WP_189398314.1">
    <property type="nucleotide sequence ID" value="NZ_BMXA01000001.1"/>
</dbReference>
<keyword evidence="8" id="KW-1185">Reference proteome</keyword>
<dbReference type="SUPFAM" id="SSF53383">
    <property type="entry name" value="PLP-dependent transferases"/>
    <property type="match status" value="1"/>
</dbReference>
<dbReference type="AlphaFoldDB" id="A0A918RHX4"/>
<dbReference type="InterPro" id="IPR015422">
    <property type="entry name" value="PyrdxlP-dep_Trfase_small"/>
</dbReference>
<dbReference type="CDD" id="cd00610">
    <property type="entry name" value="OAT_like"/>
    <property type="match status" value="1"/>
</dbReference>
<organism evidence="7 8">
    <name type="scientific">Arenicella chitinivorans</name>
    <dbReference type="NCBI Taxonomy" id="1329800"/>
    <lineage>
        <taxon>Bacteria</taxon>
        <taxon>Pseudomonadati</taxon>
        <taxon>Pseudomonadota</taxon>
        <taxon>Gammaproteobacteria</taxon>
        <taxon>Arenicellales</taxon>
        <taxon>Arenicellaceae</taxon>
        <taxon>Arenicella</taxon>
    </lineage>
</organism>
<dbReference type="InterPro" id="IPR015421">
    <property type="entry name" value="PyrdxlP-dep_Trfase_major"/>
</dbReference>
<dbReference type="PIRSF" id="PIRSF000521">
    <property type="entry name" value="Transaminase_4ab_Lys_Orn"/>
    <property type="match status" value="1"/>
</dbReference>
<dbReference type="GO" id="GO:0030170">
    <property type="term" value="F:pyridoxal phosphate binding"/>
    <property type="evidence" value="ECO:0007669"/>
    <property type="project" value="InterPro"/>
</dbReference>
<dbReference type="PANTHER" id="PTHR43094:SF1">
    <property type="entry name" value="AMINOTRANSFERASE CLASS-III"/>
    <property type="match status" value="1"/>
</dbReference>
<dbReference type="NCBIfam" id="NF004767">
    <property type="entry name" value="PRK06105.1"/>
    <property type="match status" value="1"/>
</dbReference>
<comment type="similarity">
    <text evidence="2 6">Belongs to the class-III pyridoxal-phosphate-dependent aminotransferase family.</text>
</comment>
<keyword evidence="5 6" id="KW-0663">Pyridoxal phosphate</keyword>
<evidence type="ECO:0000313" key="7">
    <source>
        <dbReference type="EMBL" id="GGZ98557.1"/>
    </source>
</evidence>
<dbReference type="PANTHER" id="PTHR43094">
    <property type="entry name" value="AMINOTRANSFERASE"/>
    <property type="match status" value="1"/>
</dbReference>
<dbReference type="PROSITE" id="PS00600">
    <property type="entry name" value="AA_TRANSFER_CLASS_3"/>
    <property type="match status" value="1"/>
</dbReference>
<proteinExistence type="inferred from homology"/>
<dbReference type="InterPro" id="IPR049704">
    <property type="entry name" value="Aminotrans_3_PPA_site"/>
</dbReference>
<dbReference type="Proteomes" id="UP000614811">
    <property type="component" value="Unassembled WGS sequence"/>
</dbReference>
<accession>A0A918RHX4</accession>
<evidence type="ECO:0000256" key="4">
    <source>
        <dbReference type="ARBA" id="ARBA00022679"/>
    </source>
</evidence>
<evidence type="ECO:0000256" key="1">
    <source>
        <dbReference type="ARBA" id="ARBA00001933"/>
    </source>
</evidence>
<dbReference type="Pfam" id="PF00202">
    <property type="entry name" value="Aminotran_3"/>
    <property type="match status" value="1"/>
</dbReference>
<dbReference type="InterPro" id="IPR005814">
    <property type="entry name" value="Aminotrans_3"/>
</dbReference>
<keyword evidence="4" id="KW-0808">Transferase</keyword>
<keyword evidence="3 7" id="KW-0032">Aminotransferase</keyword>
<gene>
    <name evidence="7" type="primary">bioA</name>
    <name evidence="7" type="ORF">GCM10008090_03820</name>
</gene>
<dbReference type="NCBIfam" id="NF005682">
    <property type="entry name" value="PRK07480.1"/>
    <property type="match status" value="1"/>
</dbReference>
<dbReference type="GO" id="GO:0008483">
    <property type="term" value="F:transaminase activity"/>
    <property type="evidence" value="ECO:0007669"/>
    <property type="project" value="UniProtKB-KW"/>
</dbReference>
<reference evidence="7" key="2">
    <citation type="submission" date="2020-09" db="EMBL/GenBank/DDBJ databases">
        <authorList>
            <person name="Sun Q."/>
            <person name="Kim S."/>
        </authorList>
    </citation>
    <scope>NUCLEOTIDE SEQUENCE</scope>
    <source>
        <strain evidence="7">KCTC 12711</strain>
    </source>
</reference>
<evidence type="ECO:0000256" key="5">
    <source>
        <dbReference type="ARBA" id="ARBA00022898"/>
    </source>
</evidence>
<evidence type="ECO:0000313" key="8">
    <source>
        <dbReference type="Proteomes" id="UP000614811"/>
    </source>
</evidence>
<dbReference type="Gene3D" id="3.40.640.10">
    <property type="entry name" value="Type I PLP-dependent aspartate aminotransferase-like (Major domain)"/>
    <property type="match status" value="1"/>
</dbReference>